<keyword evidence="3 11" id="KW-0732">Signal</keyword>
<dbReference type="AlphaFoldDB" id="A0AAJ7TQ57"/>
<dbReference type="Pfam" id="PF07686">
    <property type="entry name" value="V-set"/>
    <property type="match status" value="1"/>
</dbReference>
<keyword evidence="4 10" id="KW-1133">Transmembrane helix</keyword>
<name>A0AAJ7TQ57_PETMA</name>
<evidence type="ECO:0000256" key="4">
    <source>
        <dbReference type="ARBA" id="ARBA00022989"/>
    </source>
</evidence>
<evidence type="ECO:0000256" key="5">
    <source>
        <dbReference type="ARBA" id="ARBA00023136"/>
    </source>
</evidence>
<evidence type="ECO:0000259" key="12">
    <source>
        <dbReference type="PROSITE" id="PS50835"/>
    </source>
</evidence>
<comment type="subcellular location">
    <subcellularLocation>
        <location evidence="1">Membrane</location>
        <topology evidence="1">Single-pass type I membrane protein</topology>
    </subcellularLocation>
</comment>
<dbReference type="SMART" id="SM00409">
    <property type="entry name" value="IG"/>
    <property type="match status" value="1"/>
</dbReference>
<sequence length="254" mass="27018">MAASRPLRPGVWVSLLLVPTFLLLLTSGHPALCIEVVSPSVMRNLNGSNVTLPCTLVSCYTMDSKLINVHWFYSENATSKRISLFSMVKGSPSYVVSNQFRGRLEWSGDVRRGSASLELLRARIDDSGVYNCSARHLTDKRKLGFSTMKLIILTEIPREDKTLVILVGGCVGGAVGLALLACITCKLVNIARARGSPDNKKDPLVNSSPQHQAGDRGGIDTHEQQGEGERGEEAGLAGAGEAAAGGGRGKVSSA</sequence>
<evidence type="ECO:0000256" key="3">
    <source>
        <dbReference type="ARBA" id="ARBA00022729"/>
    </source>
</evidence>
<dbReference type="RefSeq" id="XP_032820607.1">
    <property type="nucleotide sequence ID" value="XM_032964716.1"/>
</dbReference>
<keyword evidence="5 10" id="KW-0472">Membrane</keyword>
<feature type="signal peptide" evidence="11">
    <location>
        <begin position="1"/>
        <end position="33"/>
    </location>
</feature>
<evidence type="ECO:0000313" key="15">
    <source>
        <dbReference type="RefSeq" id="XP_032820608.1"/>
    </source>
</evidence>
<evidence type="ECO:0000256" key="2">
    <source>
        <dbReference type="ARBA" id="ARBA00022692"/>
    </source>
</evidence>
<reference evidence="14 15" key="1">
    <citation type="submission" date="2025-04" db="UniProtKB">
        <authorList>
            <consortium name="RefSeq"/>
        </authorList>
    </citation>
    <scope>IDENTIFICATION</scope>
    <source>
        <tissue evidence="14 15">Sperm</tissue>
    </source>
</reference>
<dbReference type="PANTHER" id="PTHR13869:SF24">
    <property type="entry name" value="BASEMENT MEMBRANE-SPECIFIC HEPARAN SULFATE PROTEOGLYCAN CORE PROTEIN-LIKE"/>
    <property type="match status" value="1"/>
</dbReference>
<keyword evidence="2 10" id="KW-0812">Transmembrane</keyword>
<feature type="chain" id="PRO_5044709383" evidence="11">
    <location>
        <begin position="34"/>
        <end position="254"/>
    </location>
</feature>
<protein>
    <submittedName>
        <fullName evidence="14 15">Sodium channel subunit beta-2-like</fullName>
    </submittedName>
</protein>
<feature type="region of interest" description="Disordered" evidence="9">
    <location>
        <begin position="196"/>
        <end position="254"/>
    </location>
</feature>
<dbReference type="InterPro" id="IPR036179">
    <property type="entry name" value="Ig-like_dom_sf"/>
</dbReference>
<dbReference type="InterPro" id="IPR013783">
    <property type="entry name" value="Ig-like_fold"/>
</dbReference>
<dbReference type="SMART" id="SM00406">
    <property type="entry name" value="IGv"/>
    <property type="match status" value="1"/>
</dbReference>
<feature type="compositionally biased region" description="Gly residues" evidence="9">
    <location>
        <begin position="243"/>
        <end position="254"/>
    </location>
</feature>
<dbReference type="PANTHER" id="PTHR13869">
    <property type="entry name" value="MYELIN P0 RELATED"/>
    <property type="match status" value="1"/>
</dbReference>
<feature type="domain" description="Ig-like" evidence="12">
    <location>
        <begin position="30"/>
        <end position="144"/>
    </location>
</feature>
<dbReference type="KEGG" id="pmrn:116948224"/>
<evidence type="ECO:0000256" key="7">
    <source>
        <dbReference type="ARBA" id="ARBA00023180"/>
    </source>
</evidence>
<dbReference type="InterPro" id="IPR013106">
    <property type="entry name" value="Ig_V-set"/>
</dbReference>
<keyword evidence="13" id="KW-1185">Reference proteome</keyword>
<dbReference type="Gene3D" id="2.60.40.10">
    <property type="entry name" value="Immunoglobulins"/>
    <property type="match status" value="1"/>
</dbReference>
<evidence type="ECO:0000256" key="8">
    <source>
        <dbReference type="ARBA" id="ARBA00023319"/>
    </source>
</evidence>
<dbReference type="PRINTS" id="PR00213">
    <property type="entry name" value="MYELINP0"/>
</dbReference>
<dbReference type="GO" id="GO:0005886">
    <property type="term" value="C:plasma membrane"/>
    <property type="evidence" value="ECO:0007669"/>
    <property type="project" value="TreeGrafter"/>
</dbReference>
<keyword evidence="6" id="KW-1015">Disulfide bond</keyword>
<gene>
    <name evidence="14 15" type="primary">LOC116948224</name>
</gene>
<dbReference type="GeneID" id="116948224"/>
<evidence type="ECO:0000256" key="1">
    <source>
        <dbReference type="ARBA" id="ARBA00004479"/>
    </source>
</evidence>
<evidence type="ECO:0000256" key="11">
    <source>
        <dbReference type="SAM" id="SignalP"/>
    </source>
</evidence>
<dbReference type="RefSeq" id="XP_032820608.1">
    <property type="nucleotide sequence ID" value="XM_032964717.1"/>
</dbReference>
<accession>A0AAJ7TQ57</accession>
<dbReference type="InterPro" id="IPR000920">
    <property type="entry name" value="Myelin_P0-rel"/>
</dbReference>
<feature type="compositionally biased region" description="Basic and acidic residues" evidence="9">
    <location>
        <begin position="213"/>
        <end position="233"/>
    </location>
</feature>
<evidence type="ECO:0000256" key="6">
    <source>
        <dbReference type="ARBA" id="ARBA00023157"/>
    </source>
</evidence>
<proteinExistence type="predicted"/>
<organism evidence="13 14">
    <name type="scientific">Petromyzon marinus</name>
    <name type="common">Sea lamprey</name>
    <dbReference type="NCBI Taxonomy" id="7757"/>
    <lineage>
        <taxon>Eukaryota</taxon>
        <taxon>Metazoa</taxon>
        <taxon>Chordata</taxon>
        <taxon>Craniata</taxon>
        <taxon>Vertebrata</taxon>
        <taxon>Cyclostomata</taxon>
        <taxon>Hyperoartia</taxon>
        <taxon>Petromyzontiformes</taxon>
        <taxon>Petromyzontidae</taxon>
        <taxon>Petromyzon</taxon>
    </lineage>
</organism>
<evidence type="ECO:0000256" key="10">
    <source>
        <dbReference type="SAM" id="Phobius"/>
    </source>
</evidence>
<keyword evidence="7" id="KW-0325">Glycoprotein</keyword>
<dbReference type="SUPFAM" id="SSF48726">
    <property type="entry name" value="Immunoglobulin"/>
    <property type="match status" value="1"/>
</dbReference>
<dbReference type="InterPro" id="IPR003599">
    <property type="entry name" value="Ig_sub"/>
</dbReference>
<evidence type="ECO:0000313" key="13">
    <source>
        <dbReference type="Proteomes" id="UP001318040"/>
    </source>
</evidence>
<evidence type="ECO:0000256" key="9">
    <source>
        <dbReference type="SAM" id="MobiDB-lite"/>
    </source>
</evidence>
<dbReference type="Proteomes" id="UP001318040">
    <property type="component" value="Chromosome 32"/>
</dbReference>
<feature type="transmembrane region" description="Helical" evidence="10">
    <location>
        <begin position="163"/>
        <end position="185"/>
    </location>
</feature>
<dbReference type="PROSITE" id="PS50835">
    <property type="entry name" value="IG_LIKE"/>
    <property type="match status" value="1"/>
</dbReference>
<evidence type="ECO:0000313" key="14">
    <source>
        <dbReference type="RefSeq" id="XP_032820607.1"/>
    </source>
</evidence>
<dbReference type="InterPro" id="IPR007110">
    <property type="entry name" value="Ig-like_dom"/>
</dbReference>
<keyword evidence="8" id="KW-0393">Immunoglobulin domain</keyword>